<dbReference type="Pfam" id="PF24670">
    <property type="entry name" value="DUF7653"/>
    <property type="match status" value="1"/>
</dbReference>
<accession>A0A328CXA4</accession>
<feature type="domain" description="DUF7653" evidence="3">
    <location>
        <begin position="591"/>
        <end position="720"/>
    </location>
</feature>
<keyword evidence="1" id="KW-0175">Coiled coil</keyword>
<dbReference type="InterPro" id="IPR056070">
    <property type="entry name" value="DUF7653"/>
</dbReference>
<sequence length="913" mass="105433">MKKLFFFRSSTSSAGNDISPPSKDKECNWEKRVDTLEKSRSKKQSLEHYNFGDTPSLRRSLSFSSTSVNNGVALRNLEDRSESISRGSAQLRKSGRRSACDRAHSSERQPQSKHSIGVETSYKVRNDYSSSFIPPNDFSDNSSHSSSNVLDRYIDGEQVFERRGSSNELPPKVHHMAPVSPPNIKTQKPKCRSFRENAGTQLYLSSWELMENGVGHESPRKLARKVVERLSQSQLLSEKISNEFDVHTPITIEDIYKRNGSRHSNVCSDGVSQNHYSINGLNDTTSEYHGESVPSLQERNFFSSANFSTEKTLYAVEDSDFELYKKFKEADERARMLSEDLEELNFFQREELNVPALIQKIRDLTEEKLKMAIEVSDPLKYQITERASAKEEIGLLQDKLDAQTRRLEMEKNELQSSLEKELDRRSSEWSLKLEKYQTEEHRLRERIRELAEQNVSLQREVSSLSDKDEENRSSISYSEKQLGDLTRSVEEKRERNMILERNVHELEEKYKVAHEEQCCIRKNYEDKVKECKDLHRSIARLQRNCSEQERTIDGLRVFYEEVSKKNTMGDFDIELSKLRMEQMRLVGVECNLRKEVESYRIEVDSLWLENIHLLERLNGGKAEDGLSTFKLDQELQNRVCCLETQGLSLLQESTILCGKLLECIKANAGDMLQDGHGCLDGGLDGQFIVESDIRILKFRRGVENLARSLQNVMAVFHDKSEPQLPCLESKICQSNDKNPEKIMRSELKAETLLTRLLREKLYTKEVDIEQLQAELAASVRVNDMLKCESQNARDGLSCLTHKMKDLELERIKKDENIDQLQIDLQECMKELTMLKGILPKVTQERDLMWEEVKHYSEKNTLMNSEMNAIKKKMETLDEDILLKEGQITILKDTLGKRFDLLSSPGSTKDFLLD</sequence>
<evidence type="ECO:0000313" key="4">
    <source>
        <dbReference type="EMBL" id="RAL37018.1"/>
    </source>
</evidence>
<organism evidence="4 5">
    <name type="scientific">Cuscuta australis</name>
    <dbReference type="NCBI Taxonomy" id="267555"/>
    <lineage>
        <taxon>Eukaryota</taxon>
        <taxon>Viridiplantae</taxon>
        <taxon>Streptophyta</taxon>
        <taxon>Embryophyta</taxon>
        <taxon>Tracheophyta</taxon>
        <taxon>Spermatophyta</taxon>
        <taxon>Magnoliopsida</taxon>
        <taxon>eudicotyledons</taxon>
        <taxon>Gunneridae</taxon>
        <taxon>Pentapetalae</taxon>
        <taxon>asterids</taxon>
        <taxon>lamiids</taxon>
        <taxon>Solanales</taxon>
        <taxon>Convolvulaceae</taxon>
        <taxon>Cuscuteae</taxon>
        <taxon>Cuscuta</taxon>
        <taxon>Cuscuta subgen. Grammica</taxon>
        <taxon>Cuscuta sect. Cleistogrammica</taxon>
    </lineage>
</organism>
<dbReference type="PANTHER" id="PTHR47491">
    <property type="entry name" value="CAP-GLY DOMAIN LINKER"/>
    <property type="match status" value="1"/>
</dbReference>
<dbReference type="Proteomes" id="UP000249390">
    <property type="component" value="Unassembled WGS sequence"/>
</dbReference>
<feature type="region of interest" description="Disordered" evidence="2">
    <location>
        <begin position="80"/>
        <end position="120"/>
    </location>
</feature>
<evidence type="ECO:0000259" key="3">
    <source>
        <dbReference type="Pfam" id="PF24670"/>
    </source>
</evidence>
<name>A0A328CXA4_9ASTE</name>
<dbReference type="AlphaFoldDB" id="A0A328CXA4"/>
<dbReference type="EMBL" id="NQVE01000217">
    <property type="protein sequence ID" value="RAL37018.1"/>
    <property type="molecule type" value="Genomic_DNA"/>
</dbReference>
<evidence type="ECO:0000256" key="2">
    <source>
        <dbReference type="SAM" id="MobiDB-lite"/>
    </source>
</evidence>
<feature type="region of interest" description="Disordered" evidence="2">
    <location>
        <begin position="164"/>
        <end position="189"/>
    </location>
</feature>
<feature type="region of interest" description="Disordered" evidence="2">
    <location>
        <begin position="458"/>
        <end position="488"/>
    </location>
</feature>
<proteinExistence type="predicted"/>
<comment type="caution">
    <text evidence="4">The sequence shown here is derived from an EMBL/GenBank/DDBJ whole genome shotgun (WGS) entry which is preliminary data.</text>
</comment>
<feature type="coiled-coil region" evidence="1">
    <location>
        <begin position="768"/>
        <end position="830"/>
    </location>
</feature>
<gene>
    <name evidence="4" type="ORF">DM860_003940</name>
</gene>
<feature type="compositionally biased region" description="Basic and acidic residues" evidence="2">
    <location>
        <begin position="22"/>
        <end position="39"/>
    </location>
</feature>
<evidence type="ECO:0000256" key="1">
    <source>
        <dbReference type="SAM" id="Coils"/>
    </source>
</evidence>
<feature type="region of interest" description="Disordered" evidence="2">
    <location>
        <begin position="1"/>
        <end position="51"/>
    </location>
</feature>
<reference evidence="4 5" key="1">
    <citation type="submission" date="2018-06" db="EMBL/GenBank/DDBJ databases">
        <title>The Genome of Cuscuta australis (Dodder) Provides Insight into the Evolution of Plant Parasitism.</title>
        <authorList>
            <person name="Liu H."/>
        </authorList>
    </citation>
    <scope>NUCLEOTIDE SEQUENCE [LARGE SCALE GENOMIC DNA]</scope>
    <source>
        <strain evidence="5">cv. Yunnan</strain>
        <tissue evidence="4">Vines</tissue>
    </source>
</reference>
<dbReference type="PANTHER" id="PTHR47491:SF5">
    <property type="entry name" value="CAP-GLY DOMAIN LINKER"/>
    <property type="match status" value="1"/>
</dbReference>
<protein>
    <recommendedName>
        <fullName evidence="3">DUF7653 domain-containing protein</fullName>
    </recommendedName>
</protein>
<keyword evidence="5" id="KW-1185">Reference proteome</keyword>
<feature type="compositionally biased region" description="Basic and acidic residues" evidence="2">
    <location>
        <begin position="98"/>
        <end position="107"/>
    </location>
</feature>
<evidence type="ECO:0000313" key="5">
    <source>
        <dbReference type="Proteomes" id="UP000249390"/>
    </source>
</evidence>